<dbReference type="GO" id="GO:0008033">
    <property type="term" value="P:tRNA processing"/>
    <property type="evidence" value="ECO:0007669"/>
    <property type="project" value="InterPro"/>
</dbReference>
<evidence type="ECO:0000313" key="4">
    <source>
        <dbReference type="Proteomes" id="UP000183190"/>
    </source>
</evidence>
<gene>
    <name evidence="3" type="ORF">SAMN02910265_01800</name>
</gene>
<accession>A0A1H6JIM9</accession>
<dbReference type="Pfam" id="PF01171">
    <property type="entry name" value="ATP_bind_3"/>
    <property type="match status" value="1"/>
</dbReference>
<dbReference type="Proteomes" id="UP000183190">
    <property type="component" value="Unassembled WGS sequence"/>
</dbReference>
<dbReference type="CDD" id="cd24138">
    <property type="entry name" value="TtcA-like"/>
    <property type="match status" value="1"/>
</dbReference>
<proteinExistence type="predicted"/>
<dbReference type="PANTHER" id="PTHR43686:SF1">
    <property type="entry name" value="AMINOTRAN_5 DOMAIN-CONTAINING PROTEIN"/>
    <property type="match status" value="1"/>
</dbReference>
<dbReference type="SUPFAM" id="SSF52402">
    <property type="entry name" value="Adenine nucleotide alpha hydrolases-like"/>
    <property type="match status" value="1"/>
</dbReference>
<dbReference type="RefSeq" id="WP_074716586.1">
    <property type="nucleotide sequence ID" value="NZ_FNWV01000005.1"/>
</dbReference>
<reference evidence="3 4" key="1">
    <citation type="submission" date="2016-10" db="EMBL/GenBank/DDBJ databases">
        <authorList>
            <person name="de Groot N.N."/>
        </authorList>
    </citation>
    <scope>NUCLEOTIDE SEQUENCE [LARGE SCALE GENOMIC DNA]</scope>
    <source>
        <strain evidence="3 4">YAD2003</strain>
    </source>
</reference>
<dbReference type="Gene3D" id="3.40.50.620">
    <property type="entry name" value="HUPs"/>
    <property type="match status" value="1"/>
</dbReference>
<dbReference type="EMBL" id="FNWV01000005">
    <property type="protein sequence ID" value="SEH62135.1"/>
    <property type="molecule type" value="Genomic_DNA"/>
</dbReference>
<sequence length="281" mass="32562">MDINIDRSLTGEFSKSIWSKFRKGIDEYKMIENGDRIAVCISGGKDSMLMAKCLMRLQKYGSINFDTEYIVMDPGYTEEHRSKIIANAELLNIPVKIMNTRIFESTAKAEKHPCFLCARLRRGWLYKTAQELGCNKIALGHHFDDVIETILMGMLYGSQIQTMMPKIHSENYENVQVIRPLYLVREDDIIKWSEYNDLHFIQCACRITRSEGSSKRAEVKQLLKTLREVNPSVDMNIFRSVENVNLQTLISYHRGSEYHHFLDDFDKGLSVKGTNKFEDHS</sequence>
<evidence type="ECO:0000259" key="2">
    <source>
        <dbReference type="Pfam" id="PF01171"/>
    </source>
</evidence>
<dbReference type="InterPro" id="IPR014729">
    <property type="entry name" value="Rossmann-like_a/b/a_fold"/>
</dbReference>
<dbReference type="PANTHER" id="PTHR43686">
    <property type="entry name" value="SULFURTRANSFERASE-RELATED"/>
    <property type="match status" value="1"/>
</dbReference>
<organism evidence="3 4">
    <name type="scientific">Ruminococcus flavefaciens</name>
    <dbReference type="NCBI Taxonomy" id="1265"/>
    <lineage>
        <taxon>Bacteria</taxon>
        <taxon>Bacillati</taxon>
        <taxon>Bacillota</taxon>
        <taxon>Clostridia</taxon>
        <taxon>Eubacteriales</taxon>
        <taxon>Oscillospiraceae</taxon>
        <taxon>Ruminococcus</taxon>
    </lineage>
</organism>
<dbReference type="OrthoDB" id="9801054at2"/>
<evidence type="ECO:0000256" key="1">
    <source>
        <dbReference type="ARBA" id="ARBA00022679"/>
    </source>
</evidence>
<protein>
    <submittedName>
        <fullName evidence="3">tRNA(Ile)-lysidine synthase TilS/MesJ</fullName>
    </submittedName>
</protein>
<dbReference type="GO" id="GO:0016740">
    <property type="term" value="F:transferase activity"/>
    <property type="evidence" value="ECO:0007669"/>
    <property type="project" value="UniProtKB-KW"/>
</dbReference>
<dbReference type="InterPro" id="IPR035107">
    <property type="entry name" value="tRNA_thiolation_TtcA_Ctu1"/>
</dbReference>
<name>A0A1H6JIM9_RUMFL</name>
<dbReference type="InterPro" id="IPR011063">
    <property type="entry name" value="TilS/TtcA_N"/>
</dbReference>
<dbReference type="PIRSF" id="PIRSF004976">
    <property type="entry name" value="ATPase_YdaO"/>
    <property type="match status" value="1"/>
</dbReference>
<keyword evidence="1" id="KW-0808">Transferase</keyword>
<dbReference type="AlphaFoldDB" id="A0A1H6JIM9"/>
<evidence type="ECO:0000313" key="3">
    <source>
        <dbReference type="EMBL" id="SEH62135.1"/>
    </source>
</evidence>
<feature type="domain" description="tRNA(Ile)-lysidine/2-thiocytidine synthase N-terminal" evidence="2">
    <location>
        <begin position="37"/>
        <end position="202"/>
    </location>
</feature>